<comment type="similarity">
    <text evidence="2 5">Belongs to the MET18/MMS19 family.</text>
</comment>
<dbReference type="PANTHER" id="PTHR12891:SF0">
    <property type="entry name" value="MMS19 NUCLEOTIDE EXCISION REPAIR PROTEIN HOMOLOG"/>
    <property type="match status" value="1"/>
</dbReference>
<comment type="subcellular location">
    <subcellularLocation>
        <location evidence="5">Cytoplasm</location>
        <location evidence="5">Cytoskeleton</location>
        <location evidence="5">Spindle</location>
    </subcellularLocation>
    <subcellularLocation>
        <location evidence="1 5">Nucleus</location>
    </subcellularLocation>
</comment>
<dbReference type="Gene3D" id="1.25.10.10">
    <property type="entry name" value="Leucine-rich Repeat Variant"/>
    <property type="match status" value="2"/>
</dbReference>
<dbReference type="InterPro" id="IPR024687">
    <property type="entry name" value="MMS19_C"/>
</dbReference>
<dbReference type="GO" id="GO:0006281">
    <property type="term" value="P:DNA repair"/>
    <property type="evidence" value="ECO:0007669"/>
    <property type="project" value="UniProtKB-UniRule"/>
</dbReference>
<keyword evidence="5" id="KW-0234">DNA repair</keyword>
<dbReference type="SUPFAM" id="SSF47923">
    <property type="entry name" value="Ypt/Rab-GAP domain of gyp1p"/>
    <property type="match status" value="2"/>
</dbReference>
<dbReference type="InterPro" id="IPR016024">
    <property type="entry name" value="ARM-type_fold"/>
</dbReference>
<name>A0A814P2A7_ADIRI</name>
<gene>
    <name evidence="9" type="ORF">XAT740_LOCUS18278</name>
</gene>
<comment type="function">
    <text evidence="5">Key component of the cytosolic iron-sulfur protein assembly (CIA) complex, a multiprotein complex that mediates the incorporation of iron-sulfur cluster into apoproteins specifically involved in DNA metabolism and genomic integrity. In the CIA complex, MMS19 acts as an adapter between early-acting CIA components and a subset of cellular target iron-sulfur proteins.</text>
</comment>
<dbReference type="PROSITE" id="PS50206">
    <property type="entry name" value="RHODANESE_3"/>
    <property type="match status" value="1"/>
</dbReference>
<evidence type="ECO:0000313" key="10">
    <source>
        <dbReference type="Proteomes" id="UP000663828"/>
    </source>
</evidence>
<evidence type="ECO:0000256" key="5">
    <source>
        <dbReference type="RuleBase" id="RU367072"/>
    </source>
</evidence>
<dbReference type="Gene3D" id="3.40.250.10">
    <property type="entry name" value="Rhodanese-like domain"/>
    <property type="match status" value="1"/>
</dbReference>
<keyword evidence="5" id="KW-0227">DNA damage</keyword>
<dbReference type="GO" id="GO:0051604">
    <property type="term" value="P:protein maturation"/>
    <property type="evidence" value="ECO:0007669"/>
    <property type="project" value="UniProtKB-UniRule"/>
</dbReference>
<dbReference type="Pfam" id="PF19430">
    <property type="entry name" value="TBC1D23_C"/>
    <property type="match status" value="1"/>
</dbReference>
<dbReference type="InterPro" id="IPR039920">
    <property type="entry name" value="MMS19"/>
</dbReference>
<evidence type="ECO:0000256" key="3">
    <source>
        <dbReference type="ARBA" id="ARBA00022737"/>
    </source>
</evidence>
<feature type="region of interest" description="Disordered" evidence="6">
    <location>
        <begin position="1477"/>
        <end position="1525"/>
    </location>
</feature>
<dbReference type="CDD" id="cd20788">
    <property type="entry name" value="TBC1D23_C-like"/>
    <property type="match status" value="1"/>
</dbReference>
<dbReference type="PANTHER" id="PTHR12891">
    <property type="entry name" value="DNA REPAIR/TRANSCRIPTION PROTEIN MET18/MMS19"/>
    <property type="match status" value="1"/>
</dbReference>
<dbReference type="Pfam" id="PF14500">
    <property type="entry name" value="MMS19_N"/>
    <property type="match status" value="1"/>
</dbReference>
<evidence type="ECO:0000256" key="2">
    <source>
        <dbReference type="ARBA" id="ARBA00009340"/>
    </source>
</evidence>
<evidence type="ECO:0000256" key="4">
    <source>
        <dbReference type="ARBA" id="ARBA00023242"/>
    </source>
</evidence>
<dbReference type="InterPro" id="IPR035969">
    <property type="entry name" value="Rab-GAP_TBC_sf"/>
</dbReference>
<dbReference type="EMBL" id="CAJNOR010001216">
    <property type="protein sequence ID" value="CAF1099586.1"/>
    <property type="molecule type" value="Genomic_DNA"/>
</dbReference>
<proteinExistence type="inferred from homology"/>
<comment type="caution">
    <text evidence="9">The sequence shown here is derived from an EMBL/GenBank/DDBJ whole genome shotgun (WGS) entry which is preliminary data.</text>
</comment>
<reference evidence="9" key="1">
    <citation type="submission" date="2021-02" db="EMBL/GenBank/DDBJ databases">
        <authorList>
            <person name="Nowell W R."/>
        </authorList>
    </citation>
    <scope>NUCLEOTIDE SEQUENCE</scope>
</reference>
<accession>A0A814P2A7</accession>
<dbReference type="InterPro" id="IPR011989">
    <property type="entry name" value="ARM-like"/>
</dbReference>
<dbReference type="GO" id="GO:0005819">
    <property type="term" value="C:spindle"/>
    <property type="evidence" value="ECO:0007669"/>
    <property type="project" value="UniProtKB-SubCell"/>
</dbReference>
<dbReference type="SUPFAM" id="SSF52821">
    <property type="entry name" value="Rhodanese/Cell cycle control phosphatase"/>
    <property type="match status" value="1"/>
</dbReference>
<evidence type="ECO:0000259" key="7">
    <source>
        <dbReference type="PROSITE" id="PS50086"/>
    </source>
</evidence>
<evidence type="ECO:0000259" key="8">
    <source>
        <dbReference type="PROSITE" id="PS50206"/>
    </source>
</evidence>
<dbReference type="Gene3D" id="1.10.472.80">
    <property type="entry name" value="Ypt/Rab-GAP domain of gyp1p, domain 3"/>
    <property type="match status" value="1"/>
</dbReference>
<dbReference type="Proteomes" id="UP000663828">
    <property type="component" value="Unassembled WGS sequence"/>
</dbReference>
<dbReference type="InterPro" id="IPR036873">
    <property type="entry name" value="Rhodanese-like_dom_sf"/>
</dbReference>
<dbReference type="SMART" id="SM00164">
    <property type="entry name" value="TBC"/>
    <property type="match status" value="1"/>
</dbReference>
<feature type="compositionally biased region" description="Basic and acidic residues" evidence="6">
    <location>
        <begin position="1493"/>
        <end position="1502"/>
    </location>
</feature>
<dbReference type="Pfam" id="PF00566">
    <property type="entry name" value="RabGAP-TBC"/>
    <property type="match status" value="1"/>
</dbReference>
<dbReference type="GO" id="GO:0005634">
    <property type="term" value="C:nucleus"/>
    <property type="evidence" value="ECO:0007669"/>
    <property type="project" value="UniProtKB-SubCell"/>
</dbReference>
<evidence type="ECO:0000256" key="1">
    <source>
        <dbReference type="ARBA" id="ARBA00004123"/>
    </source>
</evidence>
<dbReference type="Pfam" id="PF12460">
    <property type="entry name" value="MMS19_C"/>
    <property type="match status" value="1"/>
</dbReference>
<organism evidence="9 10">
    <name type="scientific">Adineta ricciae</name>
    <name type="common">Rotifer</name>
    <dbReference type="NCBI Taxonomy" id="249248"/>
    <lineage>
        <taxon>Eukaryota</taxon>
        <taxon>Metazoa</taxon>
        <taxon>Spiralia</taxon>
        <taxon>Gnathifera</taxon>
        <taxon>Rotifera</taxon>
        <taxon>Eurotatoria</taxon>
        <taxon>Bdelloidea</taxon>
        <taxon>Adinetida</taxon>
        <taxon>Adinetidae</taxon>
        <taxon>Adineta</taxon>
    </lineage>
</organism>
<keyword evidence="5" id="KW-0206">Cytoskeleton</keyword>
<dbReference type="SUPFAM" id="SSF48371">
    <property type="entry name" value="ARM repeat"/>
    <property type="match status" value="2"/>
</dbReference>
<sequence length="1675" mass="192337">MDCRTLIERYTNDRDEIAITQLNECMYYENPPVRSVSRFVGIVLVLKTNQLSLVDFIVDIGDYLQSTELSKRTVALVLIGNVLKSLPNTFLQSHEIHHLLIFIIAKMTDHHILTQPAADLFSILAKQSAITDDDCIMMIKSIFSYMYVQSFPQASRHNVFVVLLHFLFTRLDVVRQLGSDFVCNFIQSMDGERDPRNLVLCFQCLQYMTKYLDIEPYKEELFEVVACYFPMEYKPKTASNETEETITHEQLALALRNVLTSSGKFAQYCIPMLIEKLESDIPSARLAAMDVFINSIEEYDARDISSYLVPLWNLFSKQALCAENQETETNALQAITALMQLVGKSVQNDDTEVSTKKLVNRAIRECENYLKELDLKLVWPATKVLQAVARANSTCSSLIWSSVLPLLMKQFESLEQVNHRQTVLDMIIYFLQSTSLRTVVKLPPGLADELWILISTQFQSFQGHCLSLIHSLLQLNATPGQVLEDDLTNFILQENIPDQLRIKLSAVMRMLASSVIFDRICTNLLTNLINSWTVTKTNPSNEVLESCFDLCHNSERCQERLERFFFPSQQFIQYLPSLFKYLSPSYILTNLFSPLFDLLLSSIDNDQHAKIFCAKCGAIADESCKPFVEDQYRKNLLDDSLWQSEKSMNVLLMIYFIGNLQRKTYQNELEMVFQQIHEKLIEKIFNQKFDETNTIYCYFFANLINKLSSNDEIMKQVQRIIKQCETTPDQLHIHLWTIVVKALGLSRPLTFEQYIPKLMSWINERNAIGDIACQSLKVLTNFDEQSLLLSSQADCIVHPMVKQIVFMNILSQMKPFLMNNDLLPNQMNILIDLLNNIPKSIIQDEIIPLLPILVRALASSNESIWSASLQSISDLIKSEPNSIVDHIDTLLPRLTTLATFQKDMTIRITSLKCLNYLTALPIHKIQPYRHHIIHVLRKCVDDHKRLVRRQAIETQMSCLDDDTETNDLDVNHNAADAIQSQDNQWLDDMRVALERGCDLGAIRNIGKCRALTDDLRLRVWKICLDIDENATETDFNDSNTLDLPQQNVIRDDIARVLQPLQLHQDLSTTKMNDIEAVITHYCKKHNETYEKGNGWIEIFKPLITLNYQDRSELYALFSSIRNRYIPRDCEADGMPYHLFRLLLLYHDPELCSFFDTRKITSDLYAHIWIRSLYAGSCPLNITLPLWDGYFQQADQFFAFFLALVLLMFAKEHLLEMANKEKHEIIDFLSKAPGNLTVADLDDFCSLANHYATNTPQSFRKEFYSCLFNEIDRSFSQTAYSIYQALCLPVSVKELLQANQLGGAAGVRYFIVDCRPADQYNSKHLCTAFHLDANLLLEDPKEFAVTADALFATQQNAIDAGSTAGGEHLCFMGSGNNDEDKYLRMVVAYFLQRNTKYVSIASGGYKILANTIEDPSMLTQSNQQTARDPSSIGTTLKYNITEKLPTINTQTASIFNMISSAVKTKSLEVKDKVKDYITHTSHPDSIHSQARHVSKQDRTDKRYRQNQTSVFSLDGDDDDDDQALSQQRESELVDIEAWFQRSEFIYKYECEHFDENDKTHPSFLLASATHLYILRKLPEHKTMANLVSRRLLTTITKITSKKNVPEIITFRYATSQEEDEEQEKAIRFNQKSTNSKIPVDCDKVFVPDAGDATKNIKVLIMKALNMYENSNEPRKN</sequence>
<dbReference type="InterPro" id="IPR001763">
    <property type="entry name" value="Rhodanese-like_dom"/>
</dbReference>
<feature type="domain" description="Rab-GAP TBC" evidence="7">
    <location>
        <begin position="1010"/>
        <end position="1193"/>
    </location>
</feature>
<dbReference type="GO" id="GO:0016226">
    <property type="term" value="P:iron-sulfur cluster assembly"/>
    <property type="evidence" value="ECO:0007669"/>
    <property type="project" value="UniProtKB-UniRule"/>
</dbReference>
<dbReference type="PROSITE" id="PS50086">
    <property type="entry name" value="TBC_RABGAP"/>
    <property type="match status" value="1"/>
</dbReference>
<keyword evidence="5" id="KW-0963">Cytoplasm</keyword>
<evidence type="ECO:0000313" key="9">
    <source>
        <dbReference type="EMBL" id="CAF1099586.1"/>
    </source>
</evidence>
<feature type="domain" description="Rhodanese" evidence="8">
    <location>
        <begin position="1304"/>
        <end position="1416"/>
    </location>
</feature>
<dbReference type="InterPro" id="IPR029240">
    <property type="entry name" value="MMS19_N"/>
</dbReference>
<dbReference type="GO" id="GO:0097361">
    <property type="term" value="C:cytosolic [4Fe-4S] assembly targeting complex"/>
    <property type="evidence" value="ECO:0007669"/>
    <property type="project" value="UniProtKB-UniRule"/>
</dbReference>
<keyword evidence="3" id="KW-0677">Repeat</keyword>
<dbReference type="InterPro" id="IPR045799">
    <property type="entry name" value="TBC1D23_C"/>
</dbReference>
<evidence type="ECO:0000256" key="6">
    <source>
        <dbReference type="SAM" id="MobiDB-lite"/>
    </source>
</evidence>
<keyword evidence="4 5" id="KW-0539">Nucleus</keyword>
<protein>
    <recommendedName>
        <fullName evidence="5">MMS19 nucleotide excision repair protein</fullName>
    </recommendedName>
</protein>
<comment type="subunit">
    <text evidence="5">Component of the CIA complex.</text>
</comment>
<keyword evidence="10" id="KW-1185">Reference proteome</keyword>
<dbReference type="InterPro" id="IPR000195">
    <property type="entry name" value="Rab-GAP-TBC_dom"/>
</dbReference>